<dbReference type="OrthoDB" id="9802008at2"/>
<dbReference type="GO" id="GO:0008977">
    <property type="term" value="F:prephenate dehydrogenase (NAD+) activity"/>
    <property type="evidence" value="ECO:0007669"/>
    <property type="project" value="InterPro"/>
</dbReference>
<evidence type="ECO:0000259" key="3">
    <source>
        <dbReference type="PROSITE" id="PS51176"/>
    </source>
</evidence>
<dbReference type="EMBL" id="JYON01000039">
    <property type="protein sequence ID" value="KJH69563.1"/>
    <property type="molecule type" value="Genomic_DNA"/>
</dbReference>
<sequence length="279" mass="30135">MNIGIIGLGLIGGSLGLDLRACGYKVLGVSRREQVCQKATSRGAVDLASMDLATLADAEVIFVCTPIAAILPTVQQLIPHIDPATVLTDVGSVKAPVVDEVAPLWANFVGGHPMAGTADSGIEAAQTELFVSKPYVLTPVENTPSAATAKVEEIVKSIQANIYYCSPQDHDRAVSLISHLPVMVSGTLINTCHSDKQEVVKLAQQLASSGFRDTSRVGGGNPELGMMMARYNRQELLRSLQSYRQNLDTVINLIEQEDWDSLEQQLQSNHIARKQFVRE</sequence>
<dbReference type="GO" id="GO:0070403">
    <property type="term" value="F:NAD+ binding"/>
    <property type="evidence" value="ECO:0007669"/>
    <property type="project" value="InterPro"/>
</dbReference>
<gene>
    <name evidence="4" type="ORF">UH38_23120</name>
</gene>
<accession>A0A0D8ZL54</accession>
<keyword evidence="2" id="KW-0560">Oxidoreductase</keyword>
<proteinExistence type="inferred from homology"/>
<dbReference type="RefSeq" id="WP_045057069.1">
    <property type="nucleotide sequence ID" value="NZ_CAWMDP010000043.1"/>
</dbReference>
<organism evidence="4 5">
    <name type="scientific">Aliterella atlantica CENA595</name>
    <dbReference type="NCBI Taxonomy" id="1618023"/>
    <lineage>
        <taxon>Bacteria</taxon>
        <taxon>Bacillati</taxon>
        <taxon>Cyanobacteriota</taxon>
        <taxon>Cyanophyceae</taxon>
        <taxon>Chroococcidiopsidales</taxon>
        <taxon>Aliterellaceae</taxon>
        <taxon>Aliterella</taxon>
    </lineage>
</organism>
<dbReference type="Proteomes" id="UP000032452">
    <property type="component" value="Unassembled WGS sequence"/>
</dbReference>
<dbReference type="InterPro" id="IPR046825">
    <property type="entry name" value="PDH_C"/>
</dbReference>
<evidence type="ECO:0000256" key="2">
    <source>
        <dbReference type="ARBA" id="ARBA00023002"/>
    </source>
</evidence>
<dbReference type="SUPFAM" id="SSF51735">
    <property type="entry name" value="NAD(P)-binding Rossmann-fold domains"/>
    <property type="match status" value="1"/>
</dbReference>
<dbReference type="InterPro" id="IPR003099">
    <property type="entry name" value="Prephen_DH"/>
</dbReference>
<evidence type="ECO:0000256" key="1">
    <source>
        <dbReference type="ARBA" id="ARBA00007964"/>
    </source>
</evidence>
<dbReference type="GO" id="GO:0006571">
    <property type="term" value="P:tyrosine biosynthetic process"/>
    <property type="evidence" value="ECO:0007669"/>
    <property type="project" value="InterPro"/>
</dbReference>
<evidence type="ECO:0000313" key="5">
    <source>
        <dbReference type="Proteomes" id="UP000032452"/>
    </source>
</evidence>
<dbReference type="PATRIC" id="fig|1618023.3.peg.3965"/>
<evidence type="ECO:0000313" key="4">
    <source>
        <dbReference type="EMBL" id="KJH69563.1"/>
    </source>
</evidence>
<comment type="similarity">
    <text evidence="1">Belongs to the prephenate/arogenate dehydrogenase family.</text>
</comment>
<feature type="domain" description="Prephenate/arogenate dehydrogenase" evidence="3">
    <location>
        <begin position="1"/>
        <end position="279"/>
    </location>
</feature>
<dbReference type="NCBIfam" id="NF005650">
    <property type="entry name" value="PRK07417.1"/>
    <property type="match status" value="1"/>
</dbReference>
<dbReference type="Gene3D" id="1.10.3660.10">
    <property type="entry name" value="6-phosphogluconate dehydrogenase C-terminal like domain"/>
    <property type="match status" value="1"/>
</dbReference>
<reference evidence="4 5" key="1">
    <citation type="submission" date="2015-02" db="EMBL/GenBank/DDBJ databases">
        <title>Draft genome of a novel marine cyanobacterium (Chroococcales) isolated from South Atlantic Ocean.</title>
        <authorList>
            <person name="Rigonato J."/>
            <person name="Alvarenga D.O."/>
            <person name="Branco L.H."/>
            <person name="Varani A.M."/>
            <person name="Brandini F.P."/>
            <person name="Fiore M.F."/>
        </authorList>
    </citation>
    <scope>NUCLEOTIDE SEQUENCE [LARGE SCALE GENOMIC DNA]</scope>
    <source>
        <strain evidence="4 5">CENA595</strain>
    </source>
</reference>
<dbReference type="AlphaFoldDB" id="A0A0D8ZL54"/>
<dbReference type="InterPro" id="IPR008927">
    <property type="entry name" value="6-PGluconate_DH-like_C_sf"/>
</dbReference>
<dbReference type="InterPro" id="IPR036291">
    <property type="entry name" value="NAD(P)-bd_dom_sf"/>
</dbReference>
<dbReference type="InterPro" id="IPR050812">
    <property type="entry name" value="Preph/Arog_dehydrog"/>
</dbReference>
<protein>
    <submittedName>
        <fullName evidence="4">Arogenate dehydrogenase</fullName>
    </submittedName>
</protein>
<dbReference type="PANTHER" id="PTHR21363:SF0">
    <property type="entry name" value="PREPHENATE DEHYDROGENASE [NADP(+)]"/>
    <property type="match status" value="1"/>
</dbReference>
<dbReference type="FunFam" id="3.40.50.720:FF:000208">
    <property type="entry name" value="Prephenate dehydrogenase"/>
    <property type="match status" value="1"/>
</dbReference>
<keyword evidence="5" id="KW-1185">Reference proteome</keyword>
<dbReference type="PROSITE" id="PS51176">
    <property type="entry name" value="PDH_ADH"/>
    <property type="match status" value="1"/>
</dbReference>
<dbReference type="PANTHER" id="PTHR21363">
    <property type="entry name" value="PREPHENATE DEHYDROGENASE"/>
    <property type="match status" value="1"/>
</dbReference>
<dbReference type="Gene3D" id="3.40.50.720">
    <property type="entry name" value="NAD(P)-binding Rossmann-like Domain"/>
    <property type="match status" value="1"/>
</dbReference>
<dbReference type="SUPFAM" id="SSF48179">
    <property type="entry name" value="6-phosphogluconate dehydrogenase C-terminal domain-like"/>
    <property type="match status" value="1"/>
</dbReference>
<dbReference type="GO" id="GO:0004665">
    <property type="term" value="F:prephenate dehydrogenase (NADP+) activity"/>
    <property type="evidence" value="ECO:0007669"/>
    <property type="project" value="InterPro"/>
</dbReference>
<dbReference type="InterPro" id="IPR046826">
    <property type="entry name" value="PDH_N"/>
</dbReference>
<dbReference type="Pfam" id="PF20463">
    <property type="entry name" value="PDH_C"/>
    <property type="match status" value="1"/>
</dbReference>
<comment type="caution">
    <text evidence="4">The sequence shown here is derived from an EMBL/GenBank/DDBJ whole genome shotgun (WGS) entry which is preliminary data.</text>
</comment>
<dbReference type="Pfam" id="PF02153">
    <property type="entry name" value="PDH_N"/>
    <property type="match status" value="1"/>
</dbReference>
<dbReference type="STRING" id="1618023.UH38_23120"/>
<name>A0A0D8ZL54_9CYAN</name>